<evidence type="ECO:0000313" key="2">
    <source>
        <dbReference type="EMBL" id="QOV37077.1"/>
    </source>
</evidence>
<dbReference type="AlphaFoldDB" id="A0A7M2SL37"/>
<organism evidence="2 3">
    <name type="scientific">Streptomyces ferrugineus</name>
    <dbReference type="NCBI Taxonomy" id="1413221"/>
    <lineage>
        <taxon>Bacteria</taxon>
        <taxon>Bacillati</taxon>
        <taxon>Actinomycetota</taxon>
        <taxon>Actinomycetes</taxon>
        <taxon>Kitasatosporales</taxon>
        <taxon>Streptomycetaceae</taxon>
        <taxon>Streptomyces</taxon>
    </lineage>
</organism>
<feature type="signal peptide" evidence="1">
    <location>
        <begin position="1"/>
        <end position="27"/>
    </location>
</feature>
<dbReference type="PROSITE" id="PS51257">
    <property type="entry name" value="PROKAR_LIPOPROTEIN"/>
    <property type="match status" value="1"/>
</dbReference>
<sequence length="153" mass="16204">MRIFTKAAAVGATAALISLAATSQAGATTYSGASCENVVPCLSLYYNSNQQGSHSDFRGYGEIDNLAGYTFASRSAGQGQPVKNNAASAYFRSKTTDESAIIYFNSNQGGACDELWAQGGRYSIANRLHHTYNNNASIRIIDGSLAAGVCYQF</sequence>
<feature type="chain" id="PRO_5031292551" description="Peptidase inhibitor family I36" evidence="1">
    <location>
        <begin position="28"/>
        <end position="153"/>
    </location>
</feature>
<protein>
    <recommendedName>
        <fullName evidence="4">Peptidase inhibitor family I36</fullName>
    </recommendedName>
</protein>
<gene>
    <name evidence="2" type="ORF">IM697_00985</name>
</gene>
<accession>A0A7M2SL37</accession>
<dbReference type="KEGG" id="sfeu:IM697_00985"/>
<evidence type="ECO:0000313" key="3">
    <source>
        <dbReference type="Proteomes" id="UP000594205"/>
    </source>
</evidence>
<dbReference type="EMBL" id="CP063373">
    <property type="protein sequence ID" value="QOV37077.1"/>
    <property type="molecule type" value="Genomic_DNA"/>
</dbReference>
<keyword evidence="1" id="KW-0732">Signal</keyword>
<keyword evidence="3" id="KW-1185">Reference proteome</keyword>
<evidence type="ECO:0008006" key="4">
    <source>
        <dbReference type="Google" id="ProtNLM"/>
    </source>
</evidence>
<proteinExistence type="predicted"/>
<evidence type="ECO:0000256" key="1">
    <source>
        <dbReference type="SAM" id="SignalP"/>
    </source>
</evidence>
<reference evidence="2 3" key="1">
    <citation type="submission" date="2020-10" db="EMBL/GenBank/DDBJ databases">
        <title>Streptomyces ferrugineus complate genome analysis.</title>
        <authorList>
            <person name="Anwar N."/>
        </authorList>
    </citation>
    <scope>NUCLEOTIDE SEQUENCE [LARGE SCALE GENOMIC DNA]</scope>
    <source>
        <strain evidence="2 3">CCTCC AA2014009</strain>
    </source>
</reference>
<dbReference type="Proteomes" id="UP000594205">
    <property type="component" value="Chromosome"/>
</dbReference>
<name>A0A7M2SL37_9ACTN</name>